<dbReference type="FunFam" id="3.40.50.300:FF:000692">
    <property type="entry name" value="Guanine nucleotide-binding protein subunit alpha"/>
    <property type="match status" value="1"/>
</dbReference>
<dbReference type="SMART" id="SM00275">
    <property type="entry name" value="G_alpha"/>
    <property type="match status" value="1"/>
</dbReference>
<dbReference type="OrthoDB" id="5817230at2759"/>
<name>A0A9P5ZHZ7_9AGAR</name>
<feature type="binding site" evidence="5">
    <location>
        <begin position="383"/>
        <end position="386"/>
    </location>
    <ligand>
        <name>GTP</name>
        <dbReference type="ChEBI" id="CHEBI:37565"/>
    </ligand>
</feature>
<dbReference type="GO" id="GO:0005737">
    <property type="term" value="C:cytoplasm"/>
    <property type="evidence" value="ECO:0007669"/>
    <property type="project" value="TreeGrafter"/>
</dbReference>
<evidence type="ECO:0000256" key="5">
    <source>
        <dbReference type="PIRSR" id="PIRSR601019-1"/>
    </source>
</evidence>
<evidence type="ECO:0000256" key="2">
    <source>
        <dbReference type="ARBA" id="ARBA00022741"/>
    </source>
</evidence>
<dbReference type="AlphaFoldDB" id="A0A9P5ZHZ7"/>
<feature type="binding site" evidence="5">
    <location>
        <begin position="285"/>
        <end position="291"/>
    </location>
    <ligand>
        <name>GTP</name>
        <dbReference type="ChEBI" id="CHEBI:37565"/>
    </ligand>
</feature>
<dbReference type="PANTHER" id="PTHR10218">
    <property type="entry name" value="GTP-BINDING PROTEIN ALPHA SUBUNIT"/>
    <property type="match status" value="1"/>
</dbReference>
<feature type="binding site" evidence="6">
    <location>
        <position position="291"/>
    </location>
    <ligand>
        <name>Mg(2+)</name>
        <dbReference type="ChEBI" id="CHEBI:18420"/>
    </ligand>
</feature>
<organism evidence="8 9">
    <name type="scientific">Pholiota conissans</name>
    <dbReference type="NCBI Taxonomy" id="109636"/>
    <lineage>
        <taxon>Eukaryota</taxon>
        <taxon>Fungi</taxon>
        <taxon>Dikarya</taxon>
        <taxon>Basidiomycota</taxon>
        <taxon>Agaricomycotina</taxon>
        <taxon>Agaricomycetes</taxon>
        <taxon>Agaricomycetidae</taxon>
        <taxon>Agaricales</taxon>
        <taxon>Agaricineae</taxon>
        <taxon>Strophariaceae</taxon>
        <taxon>Pholiota</taxon>
    </lineage>
</organism>
<keyword evidence="1 6" id="KW-0479">Metal-binding</keyword>
<accession>A0A9P5ZHZ7</accession>
<dbReference type="InterPro" id="IPR011025">
    <property type="entry name" value="GproteinA_insert"/>
</dbReference>
<dbReference type="GO" id="GO:0031683">
    <property type="term" value="F:G-protein beta/gamma-subunit complex binding"/>
    <property type="evidence" value="ECO:0007669"/>
    <property type="project" value="InterPro"/>
</dbReference>
<keyword evidence="6" id="KW-0460">Magnesium</keyword>
<keyword evidence="2 5" id="KW-0547">Nucleotide-binding</keyword>
<gene>
    <name evidence="8" type="ORF">BDN70DRAFT_870299</name>
</gene>
<dbReference type="GO" id="GO:0001664">
    <property type="term" value="F:G protein-coupled receptor binding"/>
    <property type="evidence" value="ECO:0007669"/>
    <property type="project" value="TreeGrafter"/>
</dbReference>
<reference evidence="8" key="1">
    <citation type="submission" date="2020-11" db="EMBL/GenBank/DDBJ databases">
        <authorList>
            <consortium name="DOE Joint Genome Institute"/>
            <person name="Ahrendt S."/>
            <person name="Riley R."/>
            <person name="Andreopoulos W."/>
            <person name="Labutti K."/>
            <person name="Pangilinan J."/>
            <person name="Ruiz-Duenas F.J."/>
            <person name="Barrasa J.M."/>
            <person name="Sanchez-Garcia M."/>
            <person name="Camarero S."/>
            <person name="Miyauchi S."/>
            <person name="Serrano A."/>
            <person name="Linde D."/>
            <person name="Babiker R."/>
            <person name="Drula E."/>
            <person name="Ayuso-Fernandez I."/>
            <person name="Pacheco R."/>
            <person name="Padilla G."/>
            <person name="Ferreira P."/>
            <person name="Barriuso J."/>
            <person name="Kellner H."/>
            <person name="Castanera R."/>
            <person name="Alfaro M."/>
            <person name="Ramirez L."/>
            <person name="Pisabarro A.G."/>
            <person name="Kuo A."/>
            <person name="Tritt A."/>
            <person name="Lipzen A."/>
            <person name="He G."/>
            <person name="Yan M."/>
            <person name="Ng V."/>
            <person name="Cullen D."/>
            <person name="Martin F."/>
            <person name="Rosso M.-N."/>
            <person name="Henrissat B."/>
            <person name="Hibbett D."/>
            <person name="Martinez A.T."/>
            <person name="Grigoriev I.V."/>
        </authorList>
    </citation>
    <scope>NUCLEOTIDE SEQUENCE</scope>
    <source>
        <strain evidence="8">CIRM-BRFM 674</strain>
    </source>
</reference>
<evidence type="ECO:0000313" key="8">
    <source>
        <dbReference type="EMBL" id="KAF9486211.1"/>
    </source>
</evidence>
<dbReference type="GO" id="GO:0007188">
    <property type="term" value="P:adenylate cyclase-modulating G protein-coupled receptor signaling pathway"/>
    <property type="evidence" value="ECO:0007669"/>
    <property type="project" value="TreeGrafter"/>
</dbReference>
<dbReference type="EMBL" id="MU155131">
    <property type="protein sequence ID" value="KAF9486211.1"/>
    <property type="molecule type" value="Genomic_DNA"/>
</dbReference>
<protein>
    <submittedName>
        <fullName evidence="8">G-protein alpha subunit</fullName>
    </submittedName>
</protein>
<dbReference type="GO" id="GO:0046872">
    <property type="term" value="F:metal ion binding"/>
    <property type="evidence" value="ECO:0007669"/>
    <property type="project" value="UniProtKB-KW"/>
</dbReference>
<dbReference type="Pfam" id="PF00503">
    <property type="entry name" value="G-alpha"/>
    <property type="match status" value="1"/>
</dbReference>
<dbReference type="PROSITE" id="PS51882">
    <property type="entry name" value="G_ALPHA"/>
    <property type="match status" value="1"/>
</dbReference>
<dbReference type="SUPFAM" id="SSF47895">
    <property type="entry name" value="Transducin (alpha subunit), insertion domain"/>
    <property type="match status" value="1"/>
</dbReference>
<dbReference type="GO" id="GO:0003924">
    <property type="term" value="F:GTPase activity"/>
    <property type="evidence" value="ECO:0007669"/>
    <property type="project" value="InterPro"/>
</dbReference>
<proteinExistence type="predicted"/>
<dbReference type="Proteomes" id="UP000807469">
    <property type="component" value="Unassembled WGS sequence"/>
</dbReference>
<dbReference type="PRINTS" id="PR00318">
    <property type="entry name" value="GPROTEINA"/>
</dbReference>
<dbReference type="PANTHER" id="PTHR10218:SF360">
    <property type="entry name" value="GUANINE NUCLEOTIDE-BINDING PROTEIN SUBUNIT ALPHA HOMOLOG"/>
    <property type="match status" value="1"/>
</dbReference>
<dbReference type="GO" id="GO:0005525">
    <property type="term" value="F:GTP binding"/>
    <property type="evidence" value="ECO:0007669"/>
    <property type="project" value="UniProtKB-KW"/>
</dbReference>
<keyword evidence="9" id="KW-1185">Reference proteome</keyword>
<dbReference type="Gene3D" id="1.10.400.10">
    <property type="entry name" value="GI Alpha 1, domain 2-like"/>
    <property type="match status" value="1"/>
</dbReference>
<comment type="caution">
    <text evidence="8">The sequence shown here is derived from an EMBL/GenBank/DDBJ whole genome shotgun (WGS) entry which is preliminary data.</text>
</comment>
<dbReference type="InterPro" id="IPR001019">
    <property type="entry name" value="Gprotein_alpha_su"/>
</dbReference>
<dbReference type="GO" id="GO:0005834">
    <property type="term" value="C:heterotrimeric G-protein complex"/>
    <property type="evidence" value="ECO:0007669"/>
    <property type="project" value="TreeGrafter"/>
</dbReference>
<evidence type="ECO:0000256" key="6">
    <source>
        <dbReference type="PIRSR" id="PIRSR601019-2"/>
    </source>
</evidence>
<evidence type="ECO:0000256" key="7">
    <source>
        <dbReference type="SAM" id="MobiDB-lite"/>
    </source>
</evidence>
<keyword evidence="3 5" id="KW-0342">GTP-binding</keyword>
<keyword evidence="4" id="KW-0807">Transducer</keyword>
<sequence length="473" mass="54312">MQASVMSLAPEDNDPLSLQPPLFETLEERTARLMKERREKEISDMIDEEIERARDAERKAPKAIKILLLGKSTTLKNFQLMYDQKSFHAERASWRAVIQLNVVQSIRTILDAMDRAQKSDHSDPPSSQNLKKSPAYLTNDLLEIKKRLTPLLEVERGLIRRITGGGSELMPQSKSNAPFSKPGLKEIAINSTIPWKNAFSRLTRTDHFDSSDGIDWEDREDPWPILNACMQDMVYLWTCPAIKQLLVKQLLVKQKIKADDLNGYFLDSLDRVAGTRYIPADDDILRARLKTLGVSEHRFKITTNGLMRDWKVFDVGGHRSQVTAWAPFFDDMDAIIFLAPISGFDQVLEEDHRINRLEDSFKLWTMIVTSPLLKNTNIILFLNKIDIFRTKLASGIKLKDFVVSYGDRPNDFDNTTSYLKRKFAGIMQEASSSPRVFYCHFTTVTDTKSTKYIISNLKDMLMRQNLIKTNLMP</sequence>
<feature type="region of interest" description="Disordered" evidence="7">
    <location>
        <begin position="1"/>
        <end position="20"/>
    </location>
</feature>
<evidence type="ECO:0000256" key="3">
    <source>
        <dbReference type="ARBA" id="ARBA00023134"/>
    </source>
</evidence>
<dbReference type="InterPro" id="IPR027417">
    <property type="entry name" value="P-loop_NTPase"/>
</dbReference>
<dbReference type="SUPFAM" id="SSF52540">
    <property type="entry name" value="P-loop containing nucleoside triphosphate hydrolases"/>
    <property type="match status" value="1"/>
</dbReference>
<evidence type="ECO:0000313" key="9">
    <source>
        <dbReference type="Proteomes" id="UP000807469"/>
    </source>
</evidence>
<evidence type="ECO:0000256" key="1">
    <source>
        <dbReference type="ARBA" id="ARBA00022723"/>
    </source>
</evidence>
<evidence type="ECO:0000256" key="4">
    <source>
        <dbReference type="ARBA" id="ARBA00023224"/>
    </source>
</evidence>
<dbReference type="Gene3D" id="3.40.50.300">
    <property type="entry name" value="P-loop containing nucleotide triphosphate hydrolases"/>
    <property type="match status" value="2"/>
</dbReference>